<proteinExistence type="inferred from homology"/>
<keyword evidence="3" id="KW-0808">Transferase</keyword>
<dbReference type="PANTHER" id="PTHR30474:SF2">
    <property type="entry name" value="PEPTIDOGLYCAN GLYCOSYLTRANSFERASE FTSW-RELATED"/>
    <property type="match status" value="1"/>
</dbReference>
<reference evidence="18 19" key="1">
    <citation type="submission" date="2016-10" db="EMBL/GenBank/DDBJ databases">
        <authorList>
            <person name="de Groot N.N."/>
        </authorList>
    </citation>
    <scope>NUCLEOTIDE SEQUENCE [LARGE SCALE GENOMIC DNA]</scope>
    <source>
        <strain evidence="18 19">DSM 27630</strain>
    </source>
</reference>
<dbReference type="OrthoDB" id="9812661at2"/>
<dbReference type="GO" id="GO:0005886">
    <property type="term" value="C:plasma membrane"/>
    <property type="evidence" value="ECO:0007669"/>
    <property type="project" value="TreeGrafter"/>
</dbReference>
<feature type="transmembrane region" description="Helical" evidence="17">
    <location>
        <begin position="75"/>
        <end position="94"/>
    </location>
</feature>
<keyword evidence="19" id="KW-1185">Reference proteome</keyword>
<feature type="transmembrane region" description="Helical" evidence="17">
    <location>
        <begin position="41"/>
        <end position="63"/>
    </location>
</feature>
<dbReference type="Proteomes" id="UP000198668">
    <property type="component" value="Unassembled WGS sequence"/>
</dbReference>
<evidence type="ECO:0000256" key="13">
    <source>
        <dbReference type="ARBA" id="ARBA00041418"/>
    </source>
</evidence>
<evidence type="ECO:0000256" key="9">
    <source>
        <dbReference type="ARBA" id="ARBA00032370"/>
    </source>
</evidence>
<keyword evidence="6" id="KW-0573">Peptidoglycan synthesis</keyword>
<dbReference type="Pfam" id="PF01098">
    <property type="entry name" value="FTSW_RODA_SPOVE"/>
    <property type="match status" value="1"/>
</dbReference>
<evidence type="ECO:0000256" key="6">
    <source>
        <dbReference type="ARBA" id="ARBA00022984"/>
    </source>
</evidence>
<dbReference type="InterPro" id="IPR001182">
    <property type="entry name" value="FtsW/RodA"/>
</dbReference>
<keyword evidence="5" id="KW-0133">Cell shape</keyword>
<evidence type="ECO:0000313" key="19">
    <source>
        <dbReference type="Proteomes" id="UP000198668"/>
    </source>
</evidence>
<comment type="catalytic activity">
    <reaction evidence="15">
        <text>[GlcNAc-(1-&gt;4)-Mur2Ac(oyl-L-Ala-gamma-D-Glu-L-Lys-D-Ala-D-Ala)](n)-di-trans,octa-cis-undecaprenyl diphosphate + beta-D-GlcNAc-(1-&gt;4)-Mur2Ac(oyl-L-Ala-gamma-D-Glu-L-Lys-D-Ala-D-Ala)-di-trans,octa-cis-undecaprenyl diphosphate = [GlcNAc-(1-&gt;4)-Mur2Ac(oyl-L-Ala-gamma-D-Glu-L-Lys-D-Ala-D-Ala)](n+1)-di-trans,octa-cis-undecaprenyl diphosphate + di-trans,octa-cis-undecaprenyl diphosphate + H(+)</text>
        <dbReference type="Rhea" id="RHEA:23708"/>
        <dbReference type="Rhea" id="RHEA-COMP:9602"/>
        <dbReference type="Rhea" id="RHEA-COMP:9603"/>
        <dbReference type="ChEBI" id="CHEBI:15378"/>
        <dbReference type="ChEBI" id="CHEBI:58405"/>
        <dbReference type="ChEBI" id="CHEBI:60033"/>
        <dbReference type="ChEBI" id="CHEBI:78435"/>
        <dbReference type="EC" id="2.4.99.28"/>
    </reaction>
</comment>
<name>A0A1I3BEK8_9LACT</name>
<evidence type="ECO:0000256" key="4">
    <source>
        <dbReference type="ARBA" id="ARBA00022692"/>
    </source>
</evidence>
<dbReference type="PROSITE" id="PS00428">
    <property type="entry name" value="FTSW_RODA_SPOVE"/>
    <property type="match status" value="1"/>
</dbReference>
<evidence type="ECO:0000256" key="11">
    <source>
        <dbReference type="ARBA" id="ARBA00038053"/>
    </source>
</evidence>
<dbReference type="GO" id="GO:0051301">
    <property type="term" value="P:cell division"/>
    <property type="evidence" value="ECO:0007669"/>
    <property type="project" value="UniProtKB-KW"/>
</dbReference>
<accession>A0A1I3BEK8</accession>
<keyword evidence="2" id="KW-0328">Glycosyltransferase</keyword>
<evidence type="ECO:0000256" key="7">
    <source>
        <dbReference type="ARBA" id="ARBA00022989"/>
    </source>
</evidence>
<evidence type="ECO:0000256" key="2">
    <source>
        <dbReference type="ARBA" id="ARBA00022676"/>
    </source>
</evidence>
<evidence type="ECO:0000256" key="10">
    <source>
        <dbReference type="ARBA" id="ARBA00033270"/>
    </source>
</evidence>
<dbReference type="PANTHER" id="PTHR30474">
    <property type="entry name" value="CELL CYCLE PROTEIN"/>
    <property type="match status" value="1"/>
</dbReference>
<feature type="transmembrane region" description="Helical" evidence="17">
    <location>
        <begin position="285"/>
        <end position="306"/>
    </location>
</feature>
<comment type="subcellular location">
    <subcellularLocation>
        <location evidence="1">Membrane</location>
        <topology evidence="1">Multi-pass membrane protein</topology>
    </subcellularLocation>
</comment>
<dbReference type="RefSeq" id="WP_047390141.1">
    <property type="nucleotide sequence ID" value="NZ_FOQE01000006.1"/>
</dbReference>
<evidence type="ECO:0000256" key="5">
    <source>
        <dbReference type="ARBA" id="ARBA00022960"/>
    </source>
</evidence>
<evidence type="ECO:0000256" key="1">
    <source>
        <dbReference type="ARBA" id="ARBA00004141"/>
    </source>
</evidence>
<feature type="transmembrane region" description="Helical" evidence="17">
    <location>
        <begin position="351"/>
        <end position="373"/>
    </location>
</feature>
<comment type="function">
    <text evidence="16">Peptidoglycan polymerase that is essential for cell division.</text>
</comment>
<keyword evidence="8 17" id="KW-0472">Membrane</keyword>
<feature type="transmembrane region" description="Helical" evidence="17">
    <location>
        <begin position="165"/>
        <end position="181"/>
    </location>
</feature>
<dbReference type="AlphaFoldDB" id="A0A1I3BEK8"/>
<feature type="transmembrane region" description="Helical" evidence="17">
    <location>
        <begin position="318"/>
        <end position="345"/>
    </location>
</feature>
<evidence type="ECO:0000256" key="3">
    <source>
        <dbReference type="ARBA" id="ARBA00022679"/>
    </source>
</evidence>
<feature type="transmembrane region" description="Helical" evidence="17">
    <location>
        <begin position="106"/>
        <end position="130"/>
    </location>
</feature>
<evidence type="ECO:0000256" key="14">
    <source>
        <dbReference type="ARBA" id="ARBA00044770"/>
    </source>
</evidence>
<dbReference type="GO" id="GO:0032153">
    <property type="term" value="C:cell division site"/>
    <property type="evidence" value="ECO:0007669"/>
    <property type="project" value="TreeGrafter"/>
</dbReference>
<evidence type="ECO:0000313" key="18">
    <source>
        <dbReference type="EMBL" id="SFH60745.1"/>
    </source>
</evidence>
<dbReference type="GO" id="GO:0015648">
    <property type="term" value="F:lipid-linked peptidoglycan transporter activity"/>
    <property type="evidence" value="ECO:0007669"/>
    <property type="project" value="TreeGrafter"/>
</dbReference>
<feature type="transmembrane region" description="Helical" evidence="17">
    <location>
        <begin position="188"/>
        <end position="208"/>
    </location>
</feature>
<evidence type="ECO:0000256" key="15">
    <source>
        <dbReference type="ARBA" id="ARBA00049902"/>
    </source>
</evidence>
<keyword evidence="18" id="KW-0132">Cell division</keyword>
<dbReference type="EMBL" id="FOQE01000006">
    <property type="protein sequence ID" value="SFH60745.1"/>
    <property type="molecule type" value="Genomic_DNA"/>
</dbReference>
<sequence>MKKIKYLDYYILIPYLLLTCIGILMVYSASSYIALQNFDQAQYYFIRQTIFSIIGFISCFIVFRFRYALLKNKGIVSMAVIGIGIVLYLLLIFGQEKNGAKGWISIGSIGIQPAEFAKIIVILYFSYFFSRKQKELINDYKRTLLTPSILFFALIIFPVMLQPDVGGALIILSIGVTLIFTSGVSYALGLTVGAIGIGSIMGLVGLVYKFGTRLPFLAEYQYNRFLAFWDPFALSQTSGMQLVNSYYALNRGGLFGVGIGGSVQKTGYLPEPYTDFIISIIGEELGLFGILIVLFLIIFLILRIYLIGIRSKDTFGALLCIGIATMLLIQSSINLGGVLGLLPITGVTFPFISYGGSSTIVLAFSIGLVLNVSATDKMDKERMVISKLK</sequence>
<protein>
    <recommendedName>
        <fullName evidence="12">Probable peptidoglycan glycosyltransferase FtsW</fullName>
        <ecNumber evidence="14">2.4.99.28</ecNumber>
    </recommendedName>
    <alternativeName>
        <fullName evidence="13">Cell division protein FtsW</fullName>
    </alternativeName>
    <alternativeName>
        <fullName evidence="10">Cell wall polymerase</fullName>
    </alternativeName>
    <alternativeName>
        <fullName evidence="9">Peptidoglycan polymerase</fullName>
    </alternativeName>
</protein>
<evidence type="ECO:0000256" key="8">
    <source>
        <dbReference type="ARBA" id="ARBA00023136"/>
    </source>
</evidence>
<dbReference type="InterPro" id="IPR018365">
    <property type="entry name" value="Cell_cycle_FtsW-rel_CS"/>
</dbReference>
<evidence type="ECO:0000256" key="16">
    <source>
        <dbReference type="ARBA" id="ARBA00049966"/>
    </source>
</evidence>
<feature type="transmembrane region" description="Helical" evidence="17">
    <location>
        <begin position="142"/>
        <end position="159"/>
    </location>
</feature>
<evidence type="ECO:0000256" key="12">
    <source>
        <dbReference type="ARBA" id="ARBA00041185"/>
    </source>
</evidence>
<organism evidence="18 19">
    <name type="scientific">Pisciglobus halotolerans</name>
    <dbReference type="NCBI Taxonomy" id="745365"/>
    <lineage>
        <taxon>Bacteria</taxon>
        <taxon>Bacillati</taxon>
        <taxon>Bacillota</taxon>
        <taxon>Bacilli</taxon>
        <taxon>Lactobacillales</taxon>
        <taxon>Carnobacteriaceae</taxon>
    </lineage>
</organism>
<evidence type="ECO:0000256" key="17">
    <source>
        <dbReference type="SAM" id="Phobius"/>
    </source>
</evidence>
<feature type="transmembrane region" description="Helical" evidence="17">
    <location>
        <begin position="12"/>
        <end position="35"/>
    </location>
</feature>
<keyword evidence="18" id="KW-0131">Cell cycle</keyword>
<keyword evidence="7 17" id="KW-1133">Transmembrane helix</keyword>
<dbReference type="EC" id="2.4.99.28" evidence="14"/>
<comment type="similarity">
    <text evidence="11">Belongs to the SEDS family. FtsW subfamily.</text>
</comment>
<keyword evidence="4 17" id="KW-0812">Transmembrane</keyword>
<dbReference type="GO" id="GO:0008955">
    <property type="term" value="F:peptidoglycan glycosyltransferase activity"/>
    <property type="evidence" value="ECO:0007669"/>
    <property type="project" value="UniProtKB-EC"/>
</dbReference>
<dbReference type="GO" id="GO:0009252">
    <property type="term" value="P:peptidoglycan biosynthetic process"/>
    <property type="evidence" value="ECO:0007669"/>
    <property type="project" value="UniProtKB-KW"/>
</dbReference>
<gene>
    <name evidence="18" type="ORF">SAMN04489868_10627</name>
</gene>
<dbReference type="GO" id="GO:0008360">
    <property type="term" value="P:regulation of cell shape"/>
    <property type="evidence" value="ECO:0007669"/>
    <property type="project" value="UniProtKB-KW"/>
</dbReference>